<dbReference type="EMBL" id="SPVF01000200">
    <property type="protein sequence ID" value="TFW16840.1"/>
    <property type="molecule type" value="Genomic_DNA"/>
</dbReference>
<name>A0A4Y9S6K2_9BURK</name>
<feature type="compositionally biased region" description="Polar residues" evidence="1">
    <location>
        <begin position="1"/>
        <end position="10"/>
    </location>
</feature>
<proteinExistence type="predicted"/>
<keyword evidence="3" id="KW-1185">Reference proteome</keyword>
<organism evidence="2 3">
    <name type="scientific">Zemynaea arenosa</name>
    <dbReference type="NCBI Taxonomy" id="2561931"/>
    <lineage>
        <taxon>Bacteria</taxon>
        <taxon>Pseudomonadati</taxon>
        <taxon>Pseudomonadota</taxon>
        <taxon>Betaproteobacteria</taxon>
        <taxon>Burkholderiales</taxon>
        <taxon>Oxalobacteraceae</taxon>
        <taxon>Telluria group</taxon>
        <taxon>Zemynaea</taxon>
    </lineage>
</organism>
<feature type="region of interest" description="Disordered" evidence="1">
    <location>
        <begin position="1"/>
        <end position="30"/>
    </location>
</feature>
<evidence type="ECO:0000313" key="2">
    <source>
        <dbReference type="EMBL" id="TFW16840.1"/>
    </source>
</evidence>
<accession>A0A4Y9S6K2</accession>
<gene>
    <name evidence="2" type="ORF">E4L96_15655</name>
</gene>
<dbReference type="OrthoDB" id="8538070at2"/>
<sequence length="88" mass="9574">MATGVRSTRASAAVERLKERTGHKGYSMTRTGEGLFSLSEKPGGPALCPPLELDAFVEFVNKLGPQKVQRISKNDAAFEKQLVKKKSP</sequence>
<evidence type="ECO:0000313" key="3">
    <source>
        <dbReference type="Proteomes" id="UP000298438"/>
    </source>
</evidence>
<dbReference type="AlphaFoldDB" id="A0A4Y9S6K2"/>
<dbReference type="Proteomes" id="UP000298438">
    <property type="component" value="Unassembled WGS sequence"/>
</dbReference>
<evidence type="ECO:0000256" key="1">
    <source>
        <dbReference type="SAM" id="MobiDB-lite"/>
    </source>
</evidence>
<comment type="caution">
    <text evidence="2">The sequence shown here is derived from an EMBL/GenBank/DDBJ whole genome shotgun (WGS) entry which is preliminary data.</text>
</comment>
<dbReference type="RefSeq" id="WP_135208152.1">
    <property type="nucleotide sequence ID" value="NZ_SPVF01000200.1"/>
</dbReference>
<reference evidence="2 3" key="1">
    <citation type="submission" date="2019-03" db="EMBL/GenBank/DDBJ databases">
        <title>Draft Genome Sequence of Massilia arenosa sp. nov., a Novel Massilia Species Isolated from a Sandy-loam Maize Soil.</title>
        <authorList>
            <person name="Raths R."/>
            <person name="Peta V."/>
            <person name="Bucking H."/>
        </authorList>
    </citation>
    <scope>NUCLEOTIDE SEQUENCE [LARGE SCALE GENOMIC DNA]</scope>
    <source>
        <strain evidence="2 3">MC02</strain>
    </source>
</reference>
<protein>
    <submittedName>
        <fullName evidence="2">Uncharacterized protein</fullName>
    </submittedName>
</protein>